<dbReference type="PRINTS" id="PR01001">
    <property type="entry name" value="FADG3PDH"/>
</dbReference>
<keyword evidence="7" id="KW-0812">Transmembrane</keyword>
<feature type="domain" description="FAD dependent oxidoreductase" evidence="8">
    <location>
        <begin position="18"/>
        <end position="337"/>
    </location>
</feature>
<dbReference type="KEGG" id="lut:Lupro_12070"/>
<dbReference type="GO" id="GO:0046168">
    <property type="term" value="P:glycerol-3-phosphate catabolic process"/>
    <property type="evidence" value="ECO:0007669"/>
    <property type="project" value="TreeGrafter"/>
</dbReference>
<evidence type="ECO:0000259" key="9">
    <source>
        <dbReference type="Pfam" id="PF16901"/>
    </source>
</evidence>
<keyword evidence="11" id="KW-1185">Reference proteome</keyword>
<evidence type="ECO:0000256" key="4">
    <source>
        <dbReference type="ARBA" id="ARBA00022798"/>
    </source>
</evidence>
<dbReference type="GO" id="GO:0006071">
    <property type="term" value="P:glycerol metabolic process"/>
    <property type="evidence" value="ECO:0007669"/>
    <property type="project" value="UniProtKB-KW"/>
</dbReference>
<dbReference type="InterPro" id="IPR000447">
    <property type="entry name" value="G3P_DH_FAD-dep"/>
</dbReference>
<keyword evidence="7" id="KW-1133">Transmembrane helix</keyword>
<organism evidence="10 11">
    <name type="scientific">Lutibacter profundi</name>
    <dbReference type="NCBI Taxonomy" id="1622118"/>
    <lineage>
        <taxon>Bacteria</taxon>
        <taxon>Pseudomonadati</taxon>
        <taxon>Bacteroidota</taxon>
        <taxon>Flavobacteriia</taxon>
        <taxon>Flavobacteriales</taxon>
        <taxon>Flavobacteriaceae</taxon>
        <taxon>Lutibacter</taxon>
    </lineage>
</organism>
<evidence type="ECO:0000256" key="7">
    <source>
        <dbReference type="SAM" id="Phobius"/>
    </source>
</evidence>
<protein>
    <submittedName>
        <fullName evidence="10">FAD-dependent oxidoreductase</fullName>
    </submittedName>
</protein>
<keyword evidence="7" id="KW-0472">Membrane</keyword>
<dbReference type="InterPro" id="IPR031656">
    <property type="entry name" value="DAO_C"/>
</dbReference>
<keyword evidence="4" id="KW-0319">Glycerol metabolism</keyword>
<sequence length="520" mass="58650">MNRENLVEKIDKREVIWDVIVIGGGASGLGIAIEAVTRGYKTLLLEQYDFTKGTSSRSTKLVHGGVRYLAQGNISLVLESLKERGLLQKNAPHLVSNLAFLIPSYTWWGIPFYTIGLILYDLLAGKLTFGKSKPQSKAKTLAKIPTLIKKNLRGSVLYHDGQFDDSRLGLNMAQTIIQKGGTAINYVKVCGFLKEKGIISGVKAQDFETKIEYKIKAKTVINATGIFVDEILQKDNPKAKDIVKPSQGVHLILNKEFLPNNYGLMIPKTKDGRVLFAVPWHNKVILGTTDVLKEVSVIEPKATDEEINFILETAGRYLTKNPTRKDIKSVFAGLRPLAIPKKKGKKTKEISRGHKIYKSQSDLITIIGGKWTTYRQMGQDVINKMEFIKKLPKKNSITSSLHLYGYKEKTDFKDLLYFYGSDIIYIKELILSNPTLDEWVSEILQIKKAQVVWACKNEMARTVEDVLARRTRALFLDAKESIRMSPIVAKIMANELGKNKEWENTQIEKYTALANSYFIK</sequence>
<dbReference type="InterPro" id="IPR038299">
    <property type="entry name" value="DAO_C_sf"/>
</dbReference>
<evidence type="ECO:0000313" key="10">
    <source>
        <dbReference type="EMBL" id="AMC12266.1"/>
    </source>
</evidence>
<evidence type="ECO:0000313" key="11">
    <source>
        <dbReference type="Proteomes" id="UP000059672"/>
    </source>
</evidence>
<comment type="cofactor">
    <cofactor evidence="1">
        <name>FAD</name>
        <dbReference type="ChEBI" id="CHEBI:57692"/>
    </cofactor>
</comment>
<dbReference type="InterPro" id="IPR036188">
    <property type="entry name" value="FAD/NAD-bd_sf"/>
</dbReference>
<dbReference type="EMBL" id="CP013355">
    <property type="protein sequence ID" value="AMC12266.1"/>
    <property type="molecule type" value="Genomic_DNA"/>
</dbReference>
<comment type="similarity">
    <text evidence="2">Belongs to the FAD-dependent glycerol-3-phosphate dehydrogenase family.</text>
</comment>
<name>A0A120IEP0_9FLAO</name>
<evidence type="ECO:0000256" key="6">
    <source>
        <dbReference type="ARBA" id="ARBA00023002"/>
    </source>
</evidence>
<evidence type="ECO:0000256" key="5">
    <source>
        <dbReference type="ARBA" id="ARBA00022827"/>
    </source>
</evidence>
<proteinExistence type="inferred from homology"/>
<dbReference type="InterPro" id="IPR006076">
    <property type="entry name" value="FAD-dep_OxRdtase"/>
</dbReference>
<dbReference type="PANTHER" id="PTHR11985">
    <property type="entry name" value="GLYCEROL-3-PHOSPHATE DEHYDROGENASE"/>
    <property type="match status" value="1"/>
</dbReference>
<dbReference type="Gene3D" id="3.30.9.10">
    <property type="entry name" value="D-Amino Acid Oxidase, subunit A, domain 2"/>
    <property type="match status" value="1"/>
</dbReference>
<dbReference type="Gene3D" id="1.10.8.870">
    <property type="entry name" value="Alpha-glycerophosphate oxidase, cap domain"/>
    <property type="match status" value="1"/>
</dbReference>
<feature type="transmembrane region" description="Helical" evidence="7">
    <location>
        <begin position="15"/>
        <end position="36"/>
    </location>
</feature>
<reference evidence="11" key="1">
    <citation type="submission" date="2015-12" db="EMBL/GenBank/DDBJ databases">
        <title>Complete genome sequence of Lutibacter profundus strain LP1.</title>
        <authorList>
            <person name="Wissuwa J."/>
            <person name="Le Moine Bauer S."/>
            <person name="Stokke R."/>
            <person name="Dahle H."/>
            <person name="Steen I.H."/>
        </authorList>
    </citation>
    <scope>NUCLEOTIDE SEQUENCE [LARGE SCALE GENOMIC DNA]</scope>
    <source>
        <strain evidence="11">LP1</strain>
    </source>
</reference>
<keyword evidence="3" id="KW-0285">Flavoprotein</keyword>
<gene>
    <name evidence="10" type="ORF">Lupro_12070</name>
</gene>
<dbReference type="PANTHER" id="PTHR11985:SF35">
    <property type="entry name" value="ANAEROBIC GLYCEROL-3-PHOSPHATE DEHYDROGENASE SUBUNIT A"/>
    <property type="match status" value="1"/>
</dbReference>
<keyword evidence="5" id="KW-0274">FAD</keyword>
<evidence type="ECO:0000256" key="1">
    <source>
        <dbReference type="ARBA" id="ARBA00001974"/>
    </source>
</evidence>
<accession>A0A120IEP0</accession>
<evidence type="ECO:0000256" key="3">
    <source>
        <dbReference type="ARBA" id="ARBA00022630"/>
    </source>
</evidence>
<dbReference type="STRING" id="1622118.Lupro_12070"/>
<reference evidence="10 11" key="2">
    <citation type="journal article" date="2016" name="Int. J. Syst. Evol. Microbiol.">
        <title>Lutibacter profundi sp. nov., isolated from a deep-sea hydrothermal system on the Arctic Mid-Ocean Ridge and emended description of the genus Lutibacter.</title>
        <authorList>
            <person name="Le Moine Bauer S."/>
            <person name="Roalkvam I."/>
            <person name="Steen I.H."/>
            <person name="Dahle H."/>
        </authorList>
    </citation>
    <scope>NUCLEOTIDE SEQUENCE [LARGE SCALE GENOMIC DNA]</scope>
    <source>
        <strain evidence="10 11">LP1</strain>
    </source>
</reference>
<dbReference type="AlphaFoldDB" id="A0A120IEP0"/>
<dbReference type="PATRIC" id="fig|1622118.3.peg.2483"/>
<evidence type="ECO:0000256" key="2">
    <source>
        <dbReference type="ARBA" id="ARBA00007330"/>
    </source>
</evidence>
<dbReference type="Gene3D" id="3.50.50.60">
    <property type="entry name" value="FAD/NAD(P)-binding domain"/>
    <property type="match status" value="1"/>
</dbReference>
<feature type="transmembrane region" description="Helical" evidence="7">
    <location>
        <begin position="105"/>
        <end position="123"/>
    </location>
</feature>
<dbReference type="OrthoDB" id="9766796at2"/>
<dbReference type="Pfam" id="PF16901">
    <property type="entry name" value="DAO_C"/>
    <property type="match status" value="1"/>
</dbReference>
<dbReference type="SUPFAM" id="SSF51905">
    <property type="entry name" value="FAD/NAD(P)-binding domain"/>
    <property type="match status" value="1"/>
</dbReference>
<keyword evidence="6" id="KW-0560">Oxidoreductase</keyword>
<evidence type="ECO:0000259" key="8">
    <source>
        <dbReference type="Pfam" id="PF01266"/>
    </source>
</evidence>
<dbReference type="GO" id="GO:0004368">
    <property type="term" value="F:glycerol-3-phosphate dehydrogenase (quinone) activity"/>
    <property type="evidence" value="ECO:0007669"/>
    <property type="project" value="InterPro"/>
</dbReference>
<feature type="domain" description="Alpha-glycerophosphate oxidase C-terminal" evidence="9">
    <location>
        <begin position="364"/>
        <end position="501"/>
    </location>
</feature>
<dbReference type="Pfam" id="PF01266">
    <property type="entry name" value="DAO"/>
    <property type="match status" value="1"/>
</dbReference>
<dbReference type="Proteomes" id="UP000059672">
    <property type="component" value="Chromosome"/>
</dbReference>